<dbReference type="InterPro" id="IPR011022">
    <property type="entry name" value="Arrestin_C-like"/>
</dbReference>
<dbReference type="RefSeq" id="XP_042871043.1">
    <property type="nucleotide sequence ID" value="XM_043015109.1"/>
</dbReference>
<accession>A0A125S9L9</accession>
<reference evidence="3" key="1">
    <citation type="submission" date="2015-11" db="EMBL/GenBank/DDBJ databases">
        <authorList>
            <person name="Zhang Y."/>
            <person name="Guo Z."/>
        </authorList>
    </citation>
    <scope>NUCLEOTIDE SEQUENCE</scope>
</reference>
<dbReference type="AlphaFoldDB" id="A0A125S9L9"/>
<dbReference type="SUPFAM" id="SSF81296">
    <property type="entry name" value="E set domains"/>
    <property type="match status" value="2"/>
</dbReference>
<dbReference type="InterPro" id="IPR011021">
    <property type="entry name" value="Arrestin-like_N"/>
</dbReference>
<dbReference type="InterPro" id="IPR050357">
    <property type="entry name" value="Arrestin_domain-protein"/>
</dbReference>
<dbReference type="Pfam" id="PF02752">
    <property type="entry name" value="Arrestin_C"/>
    <property type="match status" value="1"/>
</dbReference>
<feature type="domain" description="Arrestin C-terminal-like" evidence="2">
    <location>
        <begin position="174"/>
        <end position="304"/>
    </location>
</feature>
<dbReference type="GeneID" id="122252574"/>
<dbReference type="InterPro" id="IPR014756">
    <property type="entry name" value="Ig_E-set"/>
</dbReference>
<evidence type="ECO:0000256" key="1">
    <source>
        <dbReference type="ARBA" id="ARBA00005298"/>
    </source>
</evidence>
<organism evidence="3">
    <name type="scientific">Penaeus japonicus</name>
    <name type="common">Kuruma prawn</name>
    <name type="synonym">Marsupenaeus japonicus</name>
    <dbReference type="NCBI Taxonomy" id="27405"/>
    <lineage>
        <taxon>Eukaryota</taxon>
        <taxon>Metazoa</taxon>
        <taxon>Ecdysozoa</taxon>
        <taxon>Arthropoda</taxon>
        <taxon>Crustacea</taxon>
        <taxon>Multicrustacea</taxon>
        <taxon>Malacostraca</taxon>
        <taxon>Eumalacostraca</taxon>
        <taxon>Eucarida</taxon>
        <taxon>Decapoda</taxon>
        <taxon>Dendrobranchiata</taxon>
        <taxon>Penaeoidea</taxon>
        <taxon>Penaeidae</taxon>
        <taxon>Penaeus</taxon>
    </lineage>
</organism>
<evidence type="ECO:0000259" key="2">
    <source>
        <dbReference type="SMART" id="SM01017"/>
    </source>
</evidence>
<dbReference type="RefSeq" id="XP_042871042.1">
    <property type="nucleotide sequence ID" value="XM_043015108.1"/>
</dbReference>
<reference evidence="3" key="2">
    <citation type="journal article" date="2016" name="J. Biol. Chem.">
        <title>Beta-Arrestins negatively regulate the Toll pathway in shrimp by preventing Dorsal translocation and inhibiting Dorsal transcriptional activity.</title>
        <authorList>
            <person name="Sun J.J."/>
            <person name="Lan J.F."/>
            <person name="Shi X.Z."/>
            <person name="Yang M.C."/>
            <person name="Niu G.J."/>
            <person name="Ding D."/>
            <person name="Zhao X.F."/>
            <person name="Yu X.Q."/>
            <person name="Wang J.X."/>
        </authorList>
    </citation>
    <scope>NUCLEOTIDE SEQUENCE</scope>
</reference>
<dbReference type="InterPro" id="IPR014752">
    <property type="entry name" value="Arrestin-like_C"/>
</dbReference>
<dbReference type="PANTHER" id="PTHR11188:SF176">
    <property type="entry name" value="ARRESTIN DOMAIN-CONTAINING PROTEIN 1"/>
    <property type="match status" value="1"/>
</dbReference>
<protein>
    <submittedName>
        <fullName evidence="3">Beta-arrestin2</fullName>
    </submittedName>
</protein>
<proteinExistence type="evidence at transcript level"/>
<dbReference type="OrthoDB" id="2333384at2759"/>
<dbReference type="PANTHER" id="PTHR11188">
    <property type="entry name" value="ARRESTIN DOMAIN CONTAINING PROTEIN"/>
    <property type="match status" value="1"/>
</dbReference>
<dbReference type="Pfam" id="PF00339">
    <property type="entry name" value="Arrestin_N"/>
    <property type="match status" value="1"/>
</dbReference>
<comment type="similarity">
    <text evidence="1">Belongs to the arrestin family.</text>
</comment>
<dbReference type="KEGG" id="pja:122252574"/>
<dbReference type="EMBL" id="KU160501">
    <property type="protein sequence ID" value="AME17865.1"/>
    <property type="molecule type" value="mRNA"/>
</dbReference>
<dbReference type="GO" id="GO:0015031">
    <property type="term" value="P:protein transport"/>
    <property type="evidence" value="ECO:0007669"/>
    <property type="project" value="TreeGrafter"/>
</dbReference>
<dbReference type="Gene3D" id="2.60.40.640">
    <property type="match status" value="2"/>
</dbReference>
<name>A0A125S9L9_PENJP</name>
<sequence>MPTNLSLTLDNPSAVFFAGQTVSGHLTVTCTNDKTFREITIKFHGFSKVHWTERKSERREGKTVTKTVHYRSSEDYYGSSILVWGTGQESTLPAGTHNFNFSYVLPQNIPSSFESKIGQVRHVCKAKINVPWGFDKTCSQPYSVNSLYDLNTDPAAQHPIQCNEHKYLCCLWCKSGPLSMVLRVSRSGYVPGEKIMINAECSNKTNDVVDYTEANIHQIVKYRAQGKTKSIDRKVAEIKRPAIAAGDDDIWSGVALLIPALPPSKLIFCNNIDIYYTFKFKVSPSGCHSNLDYKVPLIIGSIPLREHFPMFRPAALPQPQPVMPLPSAPSTFGPTAPPAGFSVDPYNPNVPPPQPGFVAPSAPVFPGVQHYPDLPPPSYNECMFGADGIEEDSDDESGGMFAPKYASYNLSMAAPPPYNESMLPPNMNPGGGMSVQPY</sequence>
<dbReference type="SMART" id="SM01017">
    <property type="entry name" value="Arrestin_C"/>
    <property type="match status" value="1"/>
</dbReference>
<dbReference type="GO" id="GO:0005737">
    <property type="term" value="C:cytoplasm"/>
    <property type="evidence" value="ECO:0007669"/>
    <property type="project" value="TreeGrafter"/>
</dbReference>
<evidence type="ECO:0000313" key="3">
    <source>
        <dbReference type="EMBL" id="AME17865.1"/>
    </source>
</evidence>